<sequence length="86" mass="9789">IEVLEICLHATNRVCRRTSTASLIIPILSSTIMRVDAIIKKGKMKTESKLFTNYLLSELKRRRKTRVIVHVSSGFSICISPYSVHE</sequence>
<name>A0AAN4ZQI2_9BILA</name>
<keyword evidence="2" id="KW-1185">Reference proteome</keyword>
<gene>
    <name evidence="1" type="ORF">PMAYCL1PPCAC_14379</name>
</gene>
<evidence type="ECO:0000313" key="1">
    <source>
        <dbReference type="EMBL" id="GMR44184.1"/>
    </source>
</evidence>
<reference evidence="2" key="1">
    <citation type="submission" date="2022-10" db="EMBL/GenBank/DDBJ databases">
        <title>Genome assembly of Pristionchus species.</title>
        <authorList>
            <person name="Yoshida K."/>
            <person name="Sommer R.J."/>
        </authorList>
    </citation>
    <scope>NUCLEOTIDE SEQUENCE [LARGE SCALE GENOMIC DNA]</scope>
    <source>
        <strain evidence="2">RS5460</strain>
    </source>
</reference>
<organism evidence="1 2">
    <name type="scientific">Pristionchus mayeri</name>
    <dbReference type="NCBI Taxonomy" id="1317129"/>
    <lineage>
        <taxon>Eukaryota</taxon>
        <taxon>Metazoa</taxon>
        <taxon>Ecdysozoa</taxon>
        <taxon>Nematoda</taxon>
        <taxon>Chromadorea</taxon>
        <taxon>Rhabditida</taxon>
        <taxon>Rhabditina</taxon>
        <taxon>Diplogasteromorpha</taxon>
        <taxon>Diplogasteroidea</taxon>
        <taxon>Neodiplogasteridae</taxon>
        <taxon>Pristionchus</taxon>
    </lineage>
</organism>
<dbReference type="Proteomes" id="UP001328107">
    <property type="component" value="Unassembled WGS sequence"/>
</dbReference>
<feature type="non-terminal residue" evidence="1">
    <location>
        <position position="1"/>
    </location>
</feature>
<comment type="caution">
    <text evidence="1">The sequence shown here is derived from an EMBL/GenBank/DDBJ whole genome shotgun (WGS) entry which is preliminary data.</text>
</comment>
<protein>
    <submittedName>
        <fullName evidence="1">Uncharacterized protein</fullName>
    </submittedName>
</protein>
<proteinExistence type="predicted"/>
<accession>A0AAN4ZQI2</accession>
<dbReference type="EMBL" id="BTRK01000003">
    <property type="protein sequence ID" value="GMR44184.1"/>
    <property type="molecule type" value="Genomic_DNA"/>
</dbReference>
<evidence type="ECO:0000313" key="2">
    <source>
        <dbReference type="Proteomes" id="UP001328107"/>
    </source>
</evidence>
<dbReference type="AlphaFoldDB" id="A0AAN4ZQI2"/>